<feature type="domain" description="C-type lectin" evidence="3">
    <location>
        <begin position="33"/>
        <end position="147"/>
    </location>
</feature>
<dbReference type="InterPro" id="IPR001304">
    <property type="entry name" value="C-type_lectin-like"/>
</dbReference>
<dbReference type="Pfam" id="PF00059">
    <property type="entry name" value="Lectin_C"/>
    <property type="match status" value="1"/>
</dbReference>
<evidence type="ECO:0000256" key="1">
    <source>
        <dbReference type="ARBA" id="ARBA00023157"/>
    </source>
</evidence>
<keyword evidence="4" id="KW-1185">Reference proteome</keyword>
<accession>A0AAF3EP60</accession>
<keyword evidence="1" id="KW-1015">Disulfide bond</keyword>
<dbReference type="SUPFAM" id="SSF56436">
    <property type="entry name" value="C-type lectin-like"/>
    <property type="match status" value="2"/>
</dbReference>
<dbReference type="SMART" id="SM00034">
    <property type="entry name" value="CLECT"/>
    <property type="match status" value="2"/>
</dbReference>
<evidence type="ECO:0000313" key="5">
    <source>
        <dbReference type="WBParaSite" id="MBELARI_LOCUS15863"/>
    </source>
</evidence>
<dbReference type="InterPro" id="IPR050828">
    <property type="entry name" value="C-type_lectin/matrix_domain"/>
</dbReference>
<name>A0AAF3EP60_9BILA</name>
<dbReference type="InterPro" id="IPR016187">
    <property type="entry name" value="CTDL_fold"/>
</dbReference>
<dbReference type="Proteomes" id="UP000887575">
    <property type="component" value="Unassembled WGS sequence"/>
</dbReference>
<evidence type="ECO:0000313" key="4">
    <source>
        <dbReference type="Proteomes" id="UP000887575"/>
    </source>
</evidence>
<dbReference type="AlphaFoldDB" id="A0AAF3EP60"/>
<feature type="chain" id="PRO_5041933875" evidence="2">
    <location>
        <begin position="23"/>
        <end position="304"/>
    </location>
</feature>
<sequence length="304" mass="34205">MQSTCLFTCLSFITIYFSATYAKCPEGSLEYLERAECIYPVDSKTTYPEAKKICRNLGGQIITIRDIFENVMSGSEAQTTLGVDSQSYIGVIRGSDGTWTNDDGTSLKYQNWKSGNPLQNVSCAVQSAQDYQWISVSCDTSTTFICSILNNGTMEITTTAFHPACPAGWVPFNGKCYYFQDPVLEDHFVSFTIYGAEDACQSMGATVVSIHSQEEFDFLKREIATDPSILKETDCQQDQAVIGLICAGFYQAWTDNTPFDFDKTKNCTAGTNTYGIINDPRCSQNDYWSNWDEDFFYYRYICKK</sequence>
<keyword evidence="2" id="KW-0732">Signal</keyword>
<proteinExistence type="predicted"/>
<dbReference type="PANTHER" id="PTHR45710:SF26">
    <property type="entry name" value="RH26557P"/>
    <property type="match status" value="1"/>
</dbReference>
<dbReference type="PROSITE" id="PS00615">
    <property type="entry name" value="C_TYPE_LECTIN_1"/>
    <property type="match status" value="1"/>
</dbReference>
<protein>
    <submittedName>
        <fullName evidence="5">C-type lectin domain-containing protein</fullName>
    </submittedName>
</protein>
<dbReference type="InterPro" id="IPR018378">
    <property type="entry name" value="C-type_lectin_CS"/>
</dbReference>
<evidence type="ECO:0000259" key="3">
    <source>
        <dbReference type="PROSITE" id="PS50041"/>
    </source>
</evidence>
<dbReference type="PROSITE" id="PS50041">
    <property type="entry name" value="C_TYPE_LECTIN_2"/>
    <property type="match status" value="2"/>
</dbReference>
<reference evidence="5" key="1">
    <citation type="submission" date="2024-02" db="UniProtKB">
        <authorList>
            <consortium name="WormBaseParasite"/>
        </authorList>
    </citation>
    <scope>IDENTIFICATION</scope>
</reference>
<dbReference type="InterPro" id="IPR016186">
    <property type="entry name" value="C-type_lectin-like/link_sf"/>
</dbReference>
<organism evidence="4 5">
    <name type="scientific">Mesorhabditis belari</name>
    <dbReference type="NCBI Taxonomy" id="2138241"/>
    <lineage>
        <taxon>Eukaryota</taxon>
        <taxon>Metazoa</taxon>
        <taxon>Ecdysozoa</taxon>
        <taxon>Nematoda</taxon>
        <taxon>Chromadorea</taxon>
        <taxon>Rhabditida</taxon>
        <taxon>Rhabditina</taxon>
        <taxon>Rhabditomorpha</taxon>
        <taxon>Rhabditoidea</taxon>
        <taxon>Rhabditidae</taxon>
        <taxon>Mesorhabditinae</taxon>
        <taxon>Mesorhabditis</taxon>
    </lineage>
</organism>
<feature type="domain" description="C-type lectin" evidence="3">
    <location>
        <begin position="172"/>
        <end position="284"/>
    </location>
</feature>
<dbReference type="Gene3D" id="3.10.100.10">
    <property type="entry name" value="Mannose-Binding Protein A, subunit A"/>
    <property type="match status" value="2"/>
</dbReference>
<feature type="signal peptide" evidence="2">
    <location>
        <begin position="1"/>
        <end position="22"/>
    </location>
</feature>
<dbReference type="PANTHER" id="PTHR45710">
    <property type="entry name" value="C-TYPE LECTIN DOMAIN-CONTAINING PROTEIN 180"/>
    <property type="match status" value="1"/>
</dbReference>
<dbReference type="CDD" id="cd00037">
    <property type="entry name" value="CLECT"/>
    <property type="match status" value="1"/>
</dbReference>
<dbReference type="WBParaSite" id="MBELARI_LOCUS15863">
    <property type="protein sequence ID" value="MBELARI_LOCUS15863"/>
    <property type="gene ID" value="MBELARI_LOCUS15863"/>
</dbReference>
<evidence type="ECO:0000256" key="2">
    <source>
        <dbReference type="SAM" id="SignalP"/>
    </source>
</evidence>